<evidence type="ECO:0000313" key="1">
    <source>
        <dbReference type="EMBL" id="GEU67636.1"/>
    </source>
</evidence>
<sequence length="131" mass="14992">MGNLFCNSMFSTRGFKRIFQKLLKDLKELAEYDQSISTDRPIFLNGDEGHSVQDKESLENPFNEIADLEPEATTDTGLSSVEDIHPLVDQEPPRESDICQLIEECSVEVPEEQKQKIEDTMFDLVKICNHK</sequence>
<reference evidence="1" key="1">
    <citation type="journal article" date="2019" name="Sci. Rep.">
        <title>Draft genome of Tanacetum cinerariifolium, the natural source of mosquito coil.</title>
        <authorList>
            <person name="Yamashiro T."/>
            <person name="Shiraishi A."/>
            <person name="Satake H."/>
            <person name="Nakayama K."/>
        </authorList>
    </citation>
    <scope>NUCLEOTIDE SEQUENCE</scope>
</reference>
<name>A0A6L2M0R6_TANCI</name>
<gene>
    <name evidence="1" type="ORF">Tci_039614</name>
</gene>
<dbReference type="AlphaFoldDB" id="A0A6L2M0R6"/>
<dbReference type="EMBL" id="BKCJ010005603">
    <property type="protein sequence ID" value="GEU67636.1"/>
    <property type="molecule type" value="Genomic_DNA"/>
</dbReference>
<proteinExistence type="predicted"/>
<organism evidence="1">
    <name type="scientific">Tanacetum cinerariifolium</name>
    <name type="common">Dalmatian daisy</name>
    <name type="synonym">Chrysanthemum cinerariifolium</name>
    <dbReference type="NCBI Taxonomy" id="118510"/>
    <lineage>
        <taxon>Eukaryota</taxon>
        <taxon>Viridiplantae</taxon>
        <taxon>Streptophyta</taxon>
        <taxon>Embryophyta</taxon>
        <taxon>Tracheophyta</taxon>
        <taxon>Spermatophyta</taxon>
        <taxon>Magnoliopsida</taxon>
        <taxon>eudicotyledons</taxon>
        <taxon>Gunneridae</taxon>
        <taxon>Pentapetalae</taxon>
        <taxon>asterids</taxon>
        <taxon>campanulids</taxon>
        <taxon>Asterales</taxon>
        <taxon>Asteraceae</taxon>
        <taxon>Asteroideae</taxon>
        <taxon>Anthemideae</taxon>
        <taxon>Anthemidinae</taxon>
        <taxon>Tanacetum</taxon>
    </lineage>
</organism>
<accession>A0A6L2M0R6</accession>
<comment type="caution">
    <text evidence="1">The sequence shown here is derived from an EMBL/GenBank/DDBJ whole genome shotgun (WGS) entry which is preliminary data.</text>
</comment>
<protein>
    <submittedName>
        <fullName evidence="1">Uncharacterized protein</fullName>
    </submittedName>
</protein>